<reference evidence="1" key="1">
    <citation type="submission" date="2020-10" db="EMBL/GenBank/DDBJ databases">
        <authorList>
            <person name="Gilroy R."/>
        </authorList>
    </citation>
    <scope>NUCLEOTIDE SEQUENCE</scope>
    <source>
        <strain evidence="1">CHK197-8231</strain>
    </source>
</reference>
<sequence>MLELEKYVQKEIKIERVNFECVDLKIVQDLVESLEKMLALYPEIKPFIHAIGTRPFLQKCIDEIEIKMKEEATLEELTQMRQYLVQKESSNNPMMLFHSYMDQGQPCIMFGLEPYLEDCTHQELITTIKNIKKRNSITTVYNPSVIMYHEFGHCLDFLLSVSYDTEIFCAMMQKGIDPERYWYTGSELYADAFAEYYANPNAAPICNKVVQYTNRQYHRQFVRK</sequence>
<comment type="caution">
    <text evidence="1">The sequence shown here is derived from an EMBL/GenBank/DDBJ whole genome shotgun (WGS) entry which is preliminary data.</text>
</comment>
<dbReference type="AlphaFoldDB" id="A0A9D1HTB6"/>
<name>A0A9D1HTB6_9BACT</name>
<protein>
    <submittedName>
        <fullName evidence="1">Uncharacterized protein</fullName>
    </submittedName>
</protein>
<gene>
    <name evidence="1" type="ORF">IAD49_01040</name>
</gene>
<evidence type="ECO:0000313" key="1">
    <source>
        <dbReference type="EMBL" id="HIU22144.1"/>
    </source>
</evidence>
<organism evidence="1 2">
    <name type="scientific">Candidatus Fimihabitans intestinipullorum</name>
    <dbReference type="NCBI Taxonomy" id="2840820"/>
    <lineage>
        <taxon>Bacteria</taxon>
        <taxon>Bacillati</taxon>
        <taxon>Mycoplasmatota</taxon>
        <taxon>Mycoplasmatota incertae sedis</taxon>
        <taxon>Candidatus Fimihabitans</taxon>
    </lineage>
</organism>
<reference evidence="1" key="2">
    <citation type="journal article" date="2021" name="PeerJ">
        <title>Extensive microbial diversity within the chicken gut microbiome revealed by metagenomics and culture.</title>
        <authorList>
            <person name="Gilroy R."/>
            <person name="Ravi A."/>
            <person name="Getino M."/>
            <person name="Pursley I."/>
            <person name="Horton D.L."/>
            <person name="Alikhan N.F."/>
            <person name="Baker D."/>
            <person name="Gharbi K."/>
            <person name="Hall N."/>
            <person name="Watson M."/>
            <person name="Adriaenssens E.M."/>
            <person name="Foster-Nyarko E."/>
            <person name="Jarju S."/>
            <person name="Secka A."/>
            <person name="Antonio M."/>
            <person name="Oren A."/>
            <person name="Chaudhuri R.R."/>
            <person name="La Ragione R."/>
            <person name="Hildebrand F."/>
            <person name="Pallen M.J."/>
        </authorList>
    </citation>
    <scope>NUCLEOTIDE SEQUENCE</scope>
    <source>
        <strain evidence="1">CHK197-8231</strain>
    </source>
</reference>
<dbReference type="Proteomes" id="UP000824087">
    <property type="component" value="Unassembled WGS sequence"/>
</dbReference>
<accession>A0A9D1HTB6</accession>
<evidence type="ECO:0000313" key="2">
    <source>
        <dbReference type="Proteomes" id="UP000824087"/>
    </source>
</evidence>
<proteinExistence type="predicted"/>
<dbReference type="EMBL" id="DVML01000007">
    <property type="protein sequence ID" value="HIU22144.1"/>
    <property type="molecule type" value="Genomic_DNA"/>
</dbReference>